<evidence type="ECO:0000259" key="1">
    <source>
        <dbReference type="Pfam" id="PF10313"/>
    </source>
</evidence>
<dbReference type="Pfam" id="PF10313">
    <property type="entry name" value="DUF2415"/>
    <property type="match status" value="1"/>
</dbReference>
<dbReference type="PANTHER" id="PTHR43991:SF9">
    <property type="entry name" value="DUF2415 DOMAIN-CONTAINING PROTEIN"/>
    <property type="match status" value="1"/>
</dbReference>
<gene>
    <name evidence="2" type="ORF">AYI68_g1235</name>
</gene>
<dbReference type="SMART" id="SM00320">
    <property type="entry name" value="WD40"/>
    <property type="match status" value="2"/>
</dbReference>
<feature type="domain" description="DUF2415" evidence="1">
    <location>
        <begin position="255"/>
        <end position="294"/>
    </location>
</feature>
<dbReference type="Gene3D" id="2.130.10.10">
    <property type="entry name" value="YVTN repeat-like/Quinoprotein amine dehydrogenase"/>
    <property type="match status" value="2"/>
</dbReference>
<dbReference type="PANTHER" id="PTHR43991">
    <property type="entry name" value="WD REPEAT PROTEIN (AFU_ORTHOLOGUE AFUA_8G05640)-RELATED"/>
    <property type="match status" value="1"/>
</dbReference>
<dbReference type="Pfam" id="PF00400">
    <property type="entry name" value="WD40"/>
    <property type="match status" value="1"/>
</dbReference>
<keyword evidence="3" id="KW-1185">Reference proteome</keyword>
<accession>A0A1R0H621</accession>
<organism evidence="2 3">
    <name type="scientific">Smittium mucronatum</name>
    <dbReference type="NCBI Taxonomy" id="133383"/>
    <lineage>
        <taxon>Eukaryota</taxon>
        <taxon>Fungi</taxon>
        <taxon>Fungi incertae sedis</taxon>
        <taxon>Zoopagomycota</taxon>
        <taxon>Kickxellomycotina</taxon>
        <taxon>Harpellomycetes</taxon>
        <taxon>Harpellales</taxon>
        <taxon>Legeriomycetaceae</taxon>
        <taxon>Smittium</taxon>
    </lineage>
</organism>
<dbReference type="OrthoDB" id="64353at2759"/>
<proteinExistence type="predicted"/>
<name>A0A1R0H621_9FUNG</name>
<protein>
    <recommendedName>
        <fullName evidence="1">DUF2415 domain-containing protein</fullName>
    </recommendedName>
</protein>
<dbReference type="EMBL" id="LSSL01000441">
    <property type="protein sequence ID" value="OLY84587.1"/>
    <property type="molecule type" value="Genomic_DNA"/>
</dbReference>
<reference evidence="2 3" key="1">
    <citation type="journal article" date="2016" name="Mol. Biol. Evol.">
        <title>Genome-Wide Survey of Gut Fungi (Harpellales) Reveals the First Horizontally Transferred Ubiquitin Gene from a Mosquito Host.</title>
        <authorList>
            <person name="Wang Y."/>
            <person name="White M.M."/>
            <person name="Kvist S."/>
            <person name="Moncalvo J.M."/>
        </authorList>
    </citation>
    <scope>NUCLEOTIDE SEQUENCE [LARGE SCALE GENOMIC DNA]</scope>
    <source>
        <strain evidence="2 3">ALG-7-W6</strain>
    </source>
</reference>
<evidence type="ECO:0000313" key="3">
    <source>
        <dbReference type="Proteomes" id="UP000187455"/>
    </source>
</evidence>
<dbReference type="InterPro" id="IPR001680">
    <property type="entry name" value="WD40_rpt"/>
</dbReference>
<comment type="caution">
    <text evidence="2">The sequence shown here is derived from an EMBL/GenBank/DDBJ whole genome shotgun (WGS) entry which is preliminary data.</text>
</comment>
<dbReference type="InterPro" id="IPR015943">
    <property type="entry name" value="WD40/YVTN_repeat-like_dom_sf"/>
</dbReference>
<dbReference type="SUPFAM" id="SSF82171">
    <property type="entry name" value="DPP6 N-terminal domain-like"/>
    <property type="match status" value="1"/>
</dbReference>
<sequence length="358" mass="40073">MSSLSRVISSWTLKSLVPTGNYSSIRPPLPTRLRVCKVPPPPLPFFPPIFSFFFLENYISACSVDGSVILSKRSEPQNYTNLYICNDVVNKIFIDTYTPNFPLLQDTPAENQKLFVCNNQNSIKIFDLPSLSSSCVLEFETPINFASISPDKSKMIAVGDSNEIYILDRRESTFIRANTITGNISLFIPSFALDIFPPFFSVSLVSTSSYFCCDWSQDSSKYAVGSQDGEVLVYDIRSTVPITIIPTVNQGYISGACRNLKFTKSDSVELLAFAEHESNFSLVDARTFNQRQVVNIDHQDGSEFYSDSISWPNLLSNSLSKICGMQFSPDSKLLYIGKAPTSFFHILSILCFPLFFSN</sequence>
<evidence type="ECO:0000313" key="2">
    <source>
        <dbReference type="EMBL" id="OLY84587.1"/>
    </source>
</evidence>
<dbReference type="InterPro" id="IPR019417">
    <property type="entry name" value="DUF2415"/>
</dbReference>
<dbReference type="Proteomes" id="UP000187455">
    <property type="component" value="Unassembled WGS sequence"/>
</dbReference>
<dbReference type="AlphaFoldDB" id="A0A1R0H621"/>